<name>U2PJS2_LEVBR</name>
<protein>
    <submittedName>
        <fullName evidence="1">Uncharacterized protein</fullName>
    </submittedName>
</protein>
<comment type="caution">
    <text evidence="1">The sequence shown here is derived from an EMBL/GenBank/DDBJ whole genome shotgun (WGS) entry which is preliminary data.</text>
</comment>
<sequence length="44" mass="5015">MVGSGKTGLTIFSCHGLVETSRRNRFLFPVLFAIMRLYLENLLI</sequence>
<evidence type="ECO:0000313" key="1">
    <source>
        <dbReference type="EMBL" id="ERK44406.1"/>
    </source>
</evidence>
<dbReference type="EMBL" id="AWVK01000035">
    <property type="protein sequence ID" value="ERK44406.1"/>
    <property type="molecule type" value="Genomic_DNA"/>
</dbReference>
<organism evidence="1 2">
    <name type="scientific">Levilactobacillus brevis ATCC 14869 = DSM 20054</name>
    <dbReference type="NCBI Taxonomy" id="649758"/>
    <lineage>
        <taxon>Bacteria</taxon>
        <taxon>Bacillati</taxon>
        <taxon>Bacillota</taxon>
        <taxon>Bacilli</taxon>
        <taxon>Lactobacillales</taxon>
        <taxon>Lactobacillaceae</taxon>
        <taxon>Levilactobacillus</taxon>
    </lineage>
</organism>
<proteinExistence type="predicted"/>
<gene>
    <name evidence="1" type="ORF">HMPREF0495_00954</name>
</gene>
<dbReference type="HOGENOM" id="CLU_3217741_0_0_9"/>
<dbReference type="AlphaFoldDB" id="U2PJS2"/>
<dbReference type="Proteomes" id="UP000016644">
    <property type="component" value="Unassembled WGS sequence"/>
</dbReference>
<accession>U2PJS2</accession>
<evidence type="ECO:0000313" key="2">
    <source>
        <dbReference type="Proteomes" id="UP000016644"/>
    </source>
</evidence>
<reference evidence="1 2" key="1">
    <citation type="submission" date="2013-06" db="EMBL/GenBank/DDBJ databases">
        <authorList>
            <person name="Weinstock G."/>
            <person name="Sodergren E."/>
            <person name="Lobos E.A."/>
            <person name="Fulton L."/>
            <person name="Fulton R."/>
            <person name="Courtney L."/>
            <person name="Fronick C."/>
            <person name="O'Laughlin M."/>
            <person name="Godfrey J."/>
            <person name="Wilson R.M."/>
            <person name="Miner T."/>
            <person name="Farmer C."/>
            <person name="Delehaunty K."/>
            <person name="Cordes M."/>
            <person name="Minx P."/>
            <person name="Tomlinson C."/>
            <person name="Chen J."/>
            <person name="Wollam A."/>
            <person name="Pepin K.H."/>
            <person name="Bhonagiri V."/>
            <person name="Zhang X."/>
            <person name="Warren W."/>
            <person name="Mitreva M."/>
            <person name="Mardis E.R."/>
            <person name="Wilson R.K."/>
        </authorList>
    </citation>
    <scope>NUCLEOTIDE SEQUENCE [LARGE SCALE GENOMIC DNA]</scope>
    <source>
        <strain evidence="1 2">ATCC 14869</strain>
    </source>
</reference>